<dbReference type="PANTHER" id="PTHR42852:SF18">
    <property type="entry name" value="CHROMOSOME UNDETERMINED SCAFFOLD_47, WHOLE GENOME SHOTGUN SEQUENCE"/>
    <property type="match status" value="1"/>
</dbReference>
<feature type="transmembrane region" description="Helical" evidence="1">
    <location>
        <begin position="12"/>
        <end position="31"/>
    </location>
</feature>
<keyword evidence="1" id="KW-1133">Transmembrane helix</keyword>
<dbReference type="InterPro" id="IPR000866">
    <property type="entry name" value="AhpC/TSA"/>
</dbReference>
<name>A0ABY3SZA8_9GAMM</name>
<dbReference type="RefSeq" id="WP_236498969.1">
    <property type="nucleotide sequence ID" value="NZ_CP091244.1"/>
</dbReference>
<evidence type="ECO:0000259" key="2">
    <source>
        <dbReference type="PROSITE" id="PS51352"/>
    </source>
</evidence>
<dbReference type="CDD" id="cd02966">
    <property type="entry name" value="TlpA_like_family"/>
    <property type="match status" value="1"/>
</dbReference>
<dbReference type="PANTHER" id="PTHR42852">
    <property type="entry name" value="THIOL:DISULFIDE INTERCHANGE PROTEIN DSBE"/>
    <property type="match status" value="1"/>
</dbReference>
<keyword evidence="1" id="KW-0812">Transmembrane</keyword>
<evidence type="ECO:0000313" key="4">
    <source>
        <dbReference type="Proteomes" id="UP001054801"/>
    </source>
</evidence>
<dbReference type="InterPro" id="IPR050553">
    <property type="entry name" value="Thioredoxin_ResA/DsbE_sf"/>
</dbReference>
<organism evidence="3 4">
    <name type="scientific">Thiothrix winogradskyi</name>
    <dbReference type="NCBI Taxonomy" id="96472"/>
    <lineage>
        <taxon>Bacteria</taxon>
        <taxon>Pseudomonadati</taxon>
        <taxon>Pseudomonadota</taxon>
        <taxon>Gammaproteobacteria</taxon>
        <taxon>Thiotrichales</taxon>
        <taxon>Thiotrichaceae</taxon>
        <taxon>Thiothrix</taxon>
    </lineage>
</organism>
<evidence type="ECO:0000313" key="3">
    <source>
        <dbReference type="EMBL" id="UJS24460.1"/>
    </source>
</evidence>
<reference evidence="3" key="1">
    <citation type="journal article" date="2022" name="Microorganisms">
        <title>Two New Species of Filamentous Sulfur Bacteria of the Genus Thiothrix, Thiothrix winogradskyi sp. nov. and 'Candidatus Thiothrix sulfatifontis' sp. nov.</title>
        <authorList>
            <person name="Ravin N.V."/>
            <person name="Rossetti S."/>
            <person name="Beletsky A.V."/>
            <person name="Kadnikov V.V."/>
            <person name="Rudenko T.S."/>
            <person name="Smolyakov D.D."/>
            <person name="Moskvitina M.I."/>
            <person name="Gureeva M.V."/>
            <person name="Mardanov A.V."/>
            <person name="Grabovich M.Y."/>
        </authorList>
    </citation>
    <scope>NUCLEOTIDE SEQUENCE</scope>
    <source>
        <strain evidence="3">CT3</strain>
    </source>
</reference>
<dbReference type="PROSITE" id="PS51352">
    <property type="entry name" value="THIOREDOXIN_2"/>
    <property type="match status" value="1"/>
</dbReference>
<protein>
    <submittedName>
        <fullName evidence="3">TlpA family protein disulfide reductase</fullName>
    </submittedName>
</protein>
<accession>A0ABY3SZA8</accession>
<feature type="domain" description="Thioredoxin" evidence="2">
    <location>
        <begin position="26"/>
        <end position="168"/>
    </location>
</feature>
<dbReference type="InterPro" id="IPR013766">
    <property type="entry name" value="Thioredoxin_domain"/>
</dbReference>
<dbReference type="Gene3D" id="3.40.30.10">
    <property type="entry name" value="Glutaredoxin"/>
    <property type="match status" value="1"/>
</dbReference>
<dbReference type="EMBL" id="CP091244">
    <property type="protein sequence ID" value="UJS24460.1"/>
    <property type="molecule type" value="Genomic_DNA"/>
</dbReference>
<keyword evidence="4" id="KW-1185">Reference proteome</keyword>
<dbReference type="InterPro" id="IPR036249">
    <property type="entry name" value="Thioredoxin-like_sf"/>
</dbReference>
<dbReference type="SUPFAM" id="SSF52833">
    <property type="entry name" value="Thioredoxin-like"/>
    <property type="match status" value="1"/>
</dbReference>
<proteinExistence type="predicted"/>
<dbReference type="Pfam" id="PF00578">
    <property type="entry name" value="AhpC-TSA"/>
    <property type="match status" value="1"/>
</dbReference>
<keyword evidence="1" id="KW-0472">Membrane</keyword>
<evidence type="ECO:0000256" key="1">
    <source>
        <dbReference type="SAM" id="Phobius"/>
    </source>
</evidence>
<sequence length="169" mass="18401">MLVSDNKLKYGVALLLCIGTGIAVLKLGGWFNPRLQAIQAPALSGERIHIPDQRGRLTWVSSWSVSCALCLRELPDLEALHLQYGKHLQIVALALPADPPNAINDVKNRLQLTLPVVLDLDAAAARQLTPDLVVPSHHLVDSEGRVLLKLKGALHREAMLAALQPYLPP</sequence>
<dbReference type="Proteomes" id="UP001054801">
    <property type="component" value="Chromosome"/>
</dbReference>
<gene>
    <name evidence="3" type="ORF">L2Y54_00090</name>
</gene>